<evidence type="ECO:0000256" key="9">
    <source>
        <dbReference type="PIRNR" id="PIRNR003128"/>
    </source>
</evidence>
<dbReference type="GO" id="GO:0006281">
    <property type="term" value="P:DNA repair"/>
    <property type="evidence" value="ECO:0007669"/>
    <property type="project" value="UniProtKB-KW"/>
</dbReference>
<dbReference type="InterPro" id="IPR004604">
    <property type="entry name" value="DNA_recomb/repair_RecN"/>
</dbReference>
<evidence type="ECO:0000256" key="5">
    <source>
        <dbReference type="ARBA" id="ARBA00022763"/>
    </source>
</evidence>
<evidence type="ECO:0000256" key="6">
    <source>
        <dbReference type="ARBA" id="ARBA00022840"/>
    </source>
</evidence>
<protein>
    <recommendedName>
        <fullName evidence="3 9">DNA repair protein RecN</fullName>
    </recommendedName>
    <alternativeName>
        <fullName evidence="8 9">Recombination protein N</fullName>
    </alternativeName>
</protein>
<evidence type="ECO:0000313" key="13">
    <source>
        <dbReference type="Proteomes" id="UP000199701"/>
    </source>
</evidence>
<keyword evidence="5 9" id="KW-0227">DNA damage</keyword>
<evidence type="ECO:0000259" key="11">
    <source>
        <dbReference type="Pfam" id="PF02463"/>
    </source>
</evidence>
<accession>A0A1I0RVQ8</accession>
<evidence type="ECO:0000256" key="1">
    <source>
        <dbReference type="ARBA" id="ARBA00003618"/>
    </source>
</evidence>
<dbReference type="AlphaFoldDB" id="A0A1I0RVQ8"/>
<keyword evidence="7 9" id="KW-0234">DNA repair</keyword>
<name>A0A1I0RVQ8_9FIRM</name>
<organism evidence="12 13">
    <name type="scientific">[Clostridium] fimetarium</name>
    <dbReference type="NCBI Taxonomy" id="99656"/>
    <lineage>
        <taxon>Bacteria</taxon>
        <taxon>Bacillati</taxon>
        <taxon>Bacillota</taxon>
        <taxon>Clostridia</taxon>
        <taxon>Lachnospirales</taxon>
        <taxon>Lachnospiraceae</taxon>
    </lineage>
</organism>
<dbReference type="NCBIfam" id="TIGR00634">
    <property type="entry name" value="recN"/>
    <property type="match status" value="1"/>
</dbReference>
<dbReference type="Gene3D" id="3.40.50.300">
    <property type="entry name" value="P-loop containing nucleotide triphosphate hydrolases"/>
    <property type="match status" value="2"/>
</dbReference>
<dbReference type="Proteomes" id="UP000199701">
    <property type="component" value="Unassembled WGS sequence"/>
</dbReference>
<dbReference type="GO" id="GO:0043590">
    <property type="term" value="C:bacterial nucleoid"/>
    <property type="evidence" value="ECO:0007669"/>
    <property type="project" value="TreeGrafter"/>
</dbReference>
<dbReference type="InterPro" id="IPR027417">
    <property type="entry name" value="P-loop_NTPase"/>
</dbReference>
<keyword evidence="6" id="KW-0067">ATP-binding</keyword>
<dbReference type="SUPFAM" id="SSF52540">
    <property type="entry name" value="P-loop containing nucleoside triphosphate hydrolases"/>
    <property type="match status" value="1"/>
</dbReference>
<feature type="domain" description="RecF/RecN/SMC N-terminal" evidence="11">
    <location>
        <begin position="7"/>
        <end position="507"/>
    </location>
</feature>
<keyword evidence="10" id="KW-0175">Coiled coil</keyword>
<evidence type="ECO:0000256" key="2">
    <source>
        <dbReference type="ARBA" id="ARBA00009441"/>
    </source>
</evidence>
<gene>
    <name evidence="12" type="ORF">SAMN05421659_12529</name>
</gene>
<reference evidence="12 13" key="1">
    <citation type="submission" date="2016-10" db="EMBL/GenBank/DDBJ databases">
        <authorList>
            <person name="de Groot N.N."/>
        </authorList>
    </citation>
    <scope>NUCLEOTIDE SEQUENCE [LARGE SCALE GENOMIC DNA]</scope>
    <source>
        <strain evidence="12 13">DSM 9179</strain>
    </source>
</reference>
<dbReference type="PIRSF" id="PIRSF003128">
    <property type="entry name" value="RecN"/>
    <property type="match status" value="1"/>
</dbReference>
<keyword evidence="13" id="KW-1185">Reference proteome</keyword>
<dbReference type="GO" id="GO:0006310">
    <property type="term" value="P:DNA recombination"/>
    <property type="evidence" value="ECO:0007669"/>
    <property type="project" value="InterPro"/>
</dbReference>
<proteinExistence type="inferred from homology"/>
<dbReference type="PANTHER" id="PTHR11059:SF0">
    <property type="entry name" value="DNA REPAIR PROTEIN RECN"/>
    <property type="match status" value="1"/>
</dbReference>
<evidence type="ECO:0000256" key="10">
    <source>
        <dbReference type="SAM" id="Coils"/>
    </source>
</evidence>
<dbReference type="PANTHER" id="PTHR11059">
    <property type="entry name" value="DNA REPAIR PROTEIN RECN"/>
    <property type="match status" value="1"/>
</dbReference>
<evidence type="ECO:0000313" key="12">
    <source>
        <dbReference type="EMBL" id="SEW45388.1"/>
    </source>
</evidence>
<evidence type="ECO:0000256" key="7">
    <source>
        <dbReference type="ARBA" id="ARBA00023204"/>
    </source>
</evidence>
<dbReference type="RefSeq" id="WP_092458010.1">
    <property type="nucleotide sequence ID" value="NZ_FOJI01000025.1"/>
</dbReference>
<evidence type="ECO:0000256" key="8">
    <source>
        <dbReference type="ARBA" id="ARBA00033408"/>
    </source>
</evidence>
<comment type="similarity">
    <text evidence="2 9">Belongs to the RecN family.</text>
</comment>
<dbReference type="STRING" id="99656.SAMN05421659_12529"/>
<feature type="coiled-coil region" evidence="10">
    <location>
        <begin position="345"/>
        <end position="372"/>
    </location>
</feature>
<dbReference type="GO" id="GO:0005524">
    <property type="term" value="F:ATP binding"/>
    <property type="evidence" value="ECO:0007669"/>
    <property type="project" value="UniProtKB-KW"/>
</dbReference>
<dbReference type="EMBL" id="FOJI01000025">
    <property type="protein sequence ID" value="SEW45388.1"/>
    <property type="molecule type" value="Genomic_DNA"/>
</dbReference>
<evidence type="ECO:0000256" key="4">
    <source>
        <dbReference type="ARBA" id="ARBA00022741"/>
    </source>
</evidence>
<dbReference type="CDD" id="cd03241">
    <property type="entry name" value="ABC_RecN"/>
    <property type="match status" value="2"/>
</dbReference>
<dbReference type="GO" id="GO:0009432">
    <property type="term" value="P:SOS response"/>
    <property type="evidence" value="ECO:0007669"/>
    <property type="project" value="TreeGrafter"/>
</dbReference>
<evidence type="ECO:0000256" key="3">
    <source>
        <dbReference type="ARBA" id="ARBA00021315"/>
    </source>
</evidence>
<keyword evidence="4" id="KW-0547">Nucleotide-binding</keyword>
<comment type="function">
    <text evidence="1 9">May be involved in recombinational repair of damaged DNA.</text>
</comment>
<sequence>MLLNLYVKNMALIEEADISFKKGLNILTGETGAGKSIIIGSINVALGNKVSADIIRKGAEYALVELSFKINDQDKINELKAMDIEELDEGQILISRKITSSRSVIKVNGETVTASQVKQIAAILIDIHGQHEHQSLLNESKHLELIDKFADSKITEHKNVLKQEYSRYFDIKKKLDDMSIDDEQRQREIAFFQFEINDIESAGLKDGEDEELEIQFKKMVNSQKIIDEISQVNNYIGESNFDNASDMVSKSVKALTNVVGYDESLEPMLAQLNDLESILNDLGRDISNYISDSEFNAEEFEYVQNRLNTINNLKMKYGRTINDILKYRDVKSEKLTEYENFDSVKETLIHNLKKSEDNMNEYCEKLSIIRKEAGTKLSERIRQALIELNFIEVKFEVEFNKSNNFTANGFDTAKFMISTNPGEDIKALAKIASGGEMSRIMLAIKTVLADKDDIETLIFDEIDTGISGRTAQMVSNKLNEISSMHQIICITHLPQIASMADTHFLIEKSLKDNSTVTSIFELNEKSSIEELARLLGGTTITDAVITNASEMKSMAMESKRRKSTL</sequence>
<dbReference type="OrthoDB" id="9806954at2"/>
<dbReference type="Pfam" id="PF02463">
    <property type="entry name" value="SMC_N"/>
    <property type="match status" value="1"/>
</dbReference>
<dbReference type="InterPro" id="IPR003395">
    <property type="entry name" value="RecF/RecN/SMC_N"/>
</dbReference>